<evidence type="ECO:0000256" key="28">
    <source>
        <dbReference type="ARBA" id="ARBA00052588"/>
    </source>
</evidence>
<evidence type="ECO:0000256" key="6">
    <source>
        <dbReference type="ARBA" id="ARBA00022692"/>
    </source>
</evidence>
<comment type="catalytic activity">
    <reaction evidence="13">
        <text>a 1,2-diacyl-sn-glycero-3-phosphocholine + H2O = a 1-acyl-sn-glycero-3-phosphocholine + a fatty acid + H(+)</text>
        <dbReference type="Rhea" id="RHEA:15801"/>
        <dbReference type="ChEBI" id="CHEBI:15377"/>
        <dbReference type="ChEBI" id="CHEBI:15378"/>
        <dbReference type="ChEBI" id="CHEBI:28868"/>
        <dbReference type="ChEBI" id="CHEBI:57643"/>
        <dbReference type="ChEBI" id="CHEBI:58168"/>
        <dbReference type="EC" id="3.1.1.4"/>
    </reaction>
    <physiologicalReaction direction="left-to-right" evidence="13">
        <dbReference type="Rhea" id="RHEA:15802"/>
    </physiologicalReaction>
</comment>
<feature type="active site" description="Charge relay system" evidence="35">
    <location>
        <position position="215"/>
    </location>
</feature>
<comment type="catalytic activity">
    <reaction evidence="30">
        <text>1-hexadecanoyl-2-nonadioyl-sn-glycero-3-phosphocholine + H2O = nonanedioate + 1-hexadecanoyl-sn-glycero-3-phosphocholine + H(+)</text>
        <dbReference type="Rhea" id="RHEA:41388"/>
        <dbReference type="ChEBI" id="CHEBI:15377"/>
        <dbReference type="ChEBI" id="CHEBI:15378"/>
        <dbReference type="ChEBI" id="CHEBI:72998"/>
        <dbReference type="ChEBI" id="CHEBI:78207"/>
        <dbReference type="ChEBI" id="CHEBI:78208"/>
    </reaction>
    <physiologicalReaction direction="left-to-right" evidence="30">
        <dbReference type="Rhea" id="RHEA:41389"/>
    </physiologicalReaction>
</comment>
<evidence type="ECO:0000256" key="13">
    <source>
        <dbReference type="ARBA" id="ARBA00023422"/>
    </source>
</evidence>
<organism evidence="38 39">
    <name type="scientific">Alligator sinensis</name>
    <name type="common">Chinese alligator</name>
    <dbReference type="NCBI Taxonomy" id="38654"/>
    <lineage>
        <taxon>Eukaryota</taxon>
        <taxon>Metazoa</taxon>
        <taxon>Chordata</taxon>
        <taxon>Craniata</taxon>
        <taxon>Vertebrata</taxon>
        <taxon>Euteleostomi</taxon>
        <taxon>Archelosauria</taxon>
        <taxon>Archosauria</taxon>
        <taxon>Crocodylia</taxon>
        <taxon>Alligatoridae</taxon>
        <taxon>Alligatorinae</taxon>
        <taxon>Alligator</taxon>
    </lineage>
</organism>
<comment type="catalytic activity">
    <reaction evidence="27">
        <text>1-tetradecanoyl-2-(9Z,12Z-octadecadienoyl)-sn-glycero-3-phosphocholine + H2O = 2-(9Z,12Z-octadecadienoyl)-sn-glycero-3-phosphocholine + tetradecanoate + H(+)</text>
        <dbReference type="Rhea" id="RHEA:54388"/>
        <dbReference type="ChEBI" id="CHEBI:15377"/>
        <dbReference type="ChEBI" id="CHEBI:15378"/>
        <dbReference type="ChEBI" id="CHEBI:30807"/>
        <dbReference type="ChEBI" id="CHEBI:76084"/>
        <dbReference type="ChEBI" id="CHEBI:86094"/>
    </reaction>
    <physiologicalReaction direction="left-to-right" evidence="27">
        <dbReference type="Rhea" id="RHEA:54389"/>
    </physiologicalReaction>
</comment>
<dbReference type="GO" id="GO:0051793">
    <property type="term" value="P:medium-chain fatty acid catabolic process"/>
    <property type="evidence" value="ECO:0007669"/>
    <property type="project" value="TreeGrafter"/>
</dbReference>
<evidence type="ECO:0000256" key="31">
    <source>
        <dbReference type="ARBA" id="ARBA00052894"/>
    </source>
</evidence>
<evidence type="ECO:0000256" key="10">
    <source>
        <dbReference type="ARBA" id="ARBA00023098"/>
    </source>
</evidence>
<comment type="catalytic activity">
    <reaction evidence="31">
        <text>1,2-ditetradecanoyl-sn-glycero-3-phosphocholine + H2O = 2-tetradecanoyl-sn-glycero-3-phosphocholine + tetradecanoate + H(+)</text>
        <dbReference type="Rhea" id="RHEA:54404"/>
        <dbReference type="ChEBI" id="CHEBI:15377"/>
        <dbReference type="ChEBI" id="CHEBI:15378"/>
        <dbReference type="ChEBI" id="CHEBI:30807"/>
        <dbReference type="ChEBI" id="CHEBI:45240"/>
        <dbReference type="ChEBI" id="CHEBI:131738"/>
    </reaction>
    <physiologicalReaction direction="left-to-right" evidence="31">
        <dbReference type="Rhea" id="RHEA:54405"/>
    </physiologicalReaction>
</comment>
<dbReference type="InterPro" id="IPR029058">
    <property type="entry name" value="AB_hydrolase_fold"/>
</dbReference>
<comment type="catalytic activity">
    <reaction evidence="21">
        <text>1-tetradecanoyl-2-(4Z,7Z,10Z,13Z,16Z,19Z-docosahexaenoyl)-sn-glycero-3-phosphocholine + H2O = 2-(4Z,7Z,10Z,13Z,16Z,19Z-docosahexaenoyl)-sn-glycero-3-phosphocholine + tetradecanoate + H(+)</text>
        <dbReference type="Rhea" id="RHEA:54400"/>
        <dbReference type="ChEBI" id="CHEBI:15377"/>
        <dbReference type="ChEBI" id="CHEBI:15378"/>
        <dbReference type="ChEBI" id="CHEBI:30807"/>
        <dbReference type="ChEBI" id="CHEBI:76085"/>
        <dbReference type="ChEBI" id="CHEBI:86162"/>
    </reaction>
    <physiologicalReaction direction="left-to-right" evidence="21">
        <dbReference type="Rhea" id="RHEA:54401"/>
    </physiologicalReaction>
</comment>
<comment type="catalytic activity">
    <reaction evidence="17">
        <text>1-hexadecanoyl-2-(9-oxononanoyl)-sn-glycero-3-phosphocholine + H2O = 9-oxononanoate + 1-hexadecanoyl-sn-glycero-3-phosphocholine + H(+)</text>
        <dbReference type="Rhea" id="RHEA:41179"/>
        <dbReference type="ChEBI" id="CHEBI:15377"/>
        <dbReference type="ChEBI" id="CHEBI:15378"/>
        <dbReference type="ChEBI" id="CHEBI:61042"/>
        <dbReference type="ChEBI" id="CHEBI:72998"/>
        <dbReference type="ChEBI" id="CHEBI:77812"/>
    </reaction>
    <physiologicalReaction direction="left-to-right" evidence="17">
        <dbReference type="Rhea" id="RHEA:41180"/>
    </physiologicalReaction>
</comment>
<dbReference type="GO" id="GO:0004623">
    <property type="term" value="F:phospholipase A2 activity"/>
    <property type="evidence" value="ECO:0007669"/>
    <property type="project" value="UniProtKB-EC"/>
</dbReference>
<keyword evidence="12" id="KW-1208">Phospholipid metabolism</keyword>
<evidence type="ECO:0000256" key="29">
    <source>
        <dbReference type="ARBA" id="ARBA00052747"/>
    </source>
</evidence>
<proteinExistence type="inferred from homology"/>
<dbReference type="GO" id="GO:0047372">
    <property type="term" value="F:monoacylglycerol lipase activity"/>
    <property type="evidence" value="ECO:0007669"/>
    <property type="project" value="TreeGrafter"/>
</dbReference>
<dbReference type="OrthoDB" id="247542at2759"/>
<dbReference type="Pfam" id="PF00561">
    <property type="entry name" value="Abhydrolase_1"/>
    <property type="match status" value="1"/>
</dbReference>
<dbReference type="GO" id="GO:0051792">
    <property type="term" value="P:medium-chain fatty acid biosynthetic process"/>
    <property type="evidence" value="ECO:0007669"/>
    <property type="project" value="TreeGrafter"/>
</dbReference>
<protein>
    <recommendedName>
        <fullName evidence="33">Phospholipase ABHD3</fullName>
        <ecNumber evidence="3">3.1.1.32</ecNumber>
        <ecNumber evidence="4">3.1.1.4</ecNumber>
    </recommendedName>
    <alternativeName>
        <fullName evidence="34">Abhydrolase domain-containing protein 3</fullName>
    </alternativeName>
</protein>
<dbReference type="GO" id="GO:0008126">
    <property type="term" value="F:acetylesterase activity"/>
    <property type="evidence" value="ECO:0007669"/>
    <property type="project" value="TreeGrafter"/>
</dbReference>
<comment type="catalytic activity">
    <reaction evidence="16">
        <text>1-hexadecanoyl-2-(5-oxopentanoyl)-sn-glycero-3-phosphocholine + H2O = 5-oxopentanoate + 1-hexadecanoyl-sn-glycero-3-phosphocholine + H(+)</text>
        <dbReference type="Rhea" id="RHEA:40483"/>
        <dbReference type="ChEBI" id="CHEBI:15377"/>
        <dbReference type="ChEBI" id="CHEBI:15378"/>
        <dbReference type="ChEBI" id="CHEBI:16120"/>
        <dbReference type="ChEBI" id="CHEBI:72998"/>
        <dbReference type="ChEBI" id="CHEBI:77890"/>
    </reaction>
    <physiologicalReaction direction="left-to-right" evidence="16">
        <dbReference type="Rhea" id="RHEA:40484"/>
    </physiologicalReaction>
</comment>
<dbReference type="PROSITE" id="PS01133">
    <property type="entry name" value="UPF0017"/>
    <property type="match status" value="1"/>
</dbReference>
<dbReference type="eggNOG" id="KOG1838">
    <property type="taxonomic scope" value="Eukaryota"/>
</dbReference>
<evidence type="ECO:0000256" key="34">
    <source>
        <dbReference type="ARBA" id="ARBA00082158"/>
    </source>
</evidence>
<evidence type="ECO:0000256" key="25">
    <source>
        <dbReference type="ARBA" id="ARBA00051705"/>
    </source>
</evidence>
<evidence type="ECO:0000256" key="18">
    <source>
        <dbReference type="ARBA" id="ARBA00048471"/>
    </source>
</evidence>
<dbReference type="FunCoup" id="A0A1U7RRI6">
    <property type="interactions" value="256"/>
</dbReference>
<feature type="active site" description="Charge relay system" evidence="35">
    <location>
        <position position="341"/>
    </location>
</feature>
<evidence type="ECO:0000256" key="22">
    <source>
        <dbReference type="ARBA" id="ARBA00050276"/>
    </source>
</evidence>
<evidence type="ECO:0000256" key="11">
    <source>
        <dbReference type="ARBA" id="ARBA00023136"/>
    </source>
</evidence>
<comment type="catalytic activity">
    <reaction evidence="15">
        <text>a 1,2-diacyl-sn-glycero-3-phosphocholine + H2O = a 2-acyl-sn-glycero-3-phosphocholine + a fatty acid + H(+)</text>
        <dbReference type="Rhea" id="RHEA:18689"/>
        <dbReference type="ChEBI" id="CHEBI:15377"/>
        <dbReference type="ChEBI" id="CHEBI:15378"/>
        <dbReference type="ChEBI" id="CHEBI:28868"/>
        <dbReference type="ChEBI" id="CHEBI:57643"/>
        <dbReference type="ChEBI" id="CHEBI:57875"/>
        <dbReference type="EC" id="3.1.1.32"/>
    </reaction>
    <physiologicalReaction direction="left-to-right" evidence="15">
        <dbReference type="Rhea" id="RHEA:18690"/>
    </physiologicalReaction>
</comment>
<comment type="catalytic activity">
    <reaction evidence="26">
        <text>1-octadecanoyl-2-acetyl-sn-glycero-3-phosphocholine + H2O = 1-octadecanoyl-sn-glycero-3-phosphocholine + acetate + H(+)</text>
        <dbReference type="Rhea" id="RHEA:54408"/>
        <dbReference type="ChEBI" id="CHEBI:15377"/>
        <dbReference type="ChEBI" id="CHEBI:15378"/>
        <dbReference type="ChEBI" id="CHEBI:30089"/>
        <dbReference type="ChEBI" id="CHEBI:73858"/>
        <dbReference type="ChEBI" id="CHEBI:75220"/>
    </reaction>
    <physiologicalReaction direction="left-to-right" evidence="26">
        <dbReference type="Rhea" id="RHEA:54409"/>
    </physiologicalReaction>
</comment>
<dbReference type="PANTHER" id="PTHR10794:SF50">
    <property type="entry name" value="PHOSPHOLIPASE ABHD3"/>
    <property type="match status" value="1"/>
</dbReference>
<evidence type="ECO:0000256" key="26">
    <source>
        <dbReference type="ARBA" id="ARBA00052087"/>
    </source>
</evidence>
<evidence type="ECO:0000256" key="15">
    <source>
        <dbReference type="ARBA" id="ARBA00036688"/>
    </source>
</evidence>
<dbReference type="InterPro" id="IPR000952">
    <property type="entry name" value="AB_hydrolase_4_CS"/>
</dbReference>
<dbReference type="GO" id="GO:0046470">
    <property type="term" value="P:phosphatidylcholine metabolic process"/>
    <property type="evidence" value="ECO:0007669"/>
    <property type="project" value="TreeGrafter"/>
</dbReference>
<evidence type="ECO:0000256" key="2">
    <source>
        <dbReference type="ARBA" id="ARBA00010884"/>
    </source>
</evidence>
<keyword evidence="8" id="KW-0735">Signal-anchor</keyword>
<comment type="catalytic activity">
    <reaction evidence="29">
        <text>1-octadecanoyl-2-octanoyl-sn-glycero-3-phosphocholine + H2O = 1-octadecanoyl-sn-glycero-3-phosphocholine + octanoate + H(+)</text>
        <dbReference type="Rhea" id="RHEA:54468"/>
        <dbReference type="ChEBI" id="CHEBI:15377"/>
        <dbReference type="ChEBI" id="CHEBI:15378"/>
        <dbReference type="ChEBI" id="CHEBI:25646"/>
        <dbReference type="ChEBI" id="CHEBI:73858"/>
        <dbReference type="ChEBI" id="CHEBI:138213"/>
    </reaction>
    <physiologicalReaction direction="left-to-right" evidence="29">
        <dbReference type="Rhea" id="RHEA:54469"/>
    </physiologicalReaction>
</comment>
<dbReference type="InParanoid" id="A0A1U7RRI6"/>
<evidence type="ECO:0000256" key="27">
    <source>
        <dbReference type="ARBA" id="ARBA00052144"/>
    </source>
</evidence>
<evidence type="ECO:0000256" key="24">
    <source>
        <dbReference type="ARBA" id="ARBA00051164"/>
    </source>
</evidence>
<evidence type="ECO:0000256" key="3">
    <source>
        <dbReference type="ARBA" id="ARBA00013179"/>
    </source>
</evidence>
<dbReference type="InterPro" id="IPR012020">
    <property type="entry name" value="ABHD4"/>
</dbReference>
<evidence type="ECO:0000259" key="37">
    <source>
        <dbReference type="Pfam" id="PF00561"/>
    </source>
</evidence>
<feature type="transmembrane region" description="Helical" evidence="36">
    <location>
        <begin position="20"/>
        <end position="44"/>
    </location>
</feature>
<sequence length="406" mass="45544">MSLPVLARELSHYLDSRVRGGLAGSGMGWSLVLGFGVAYAACYLSSIAKKPQLVAGSKSFCCFLKKYCPVVTETYYPTIWCWEGRTQTLLRPFITSKPQVQYRNELIKTTDGGQISLDWFDNNDSVHYPDDSTRPTILVLPGLTGTSKESYVLHMIQQSEKLGYRCVVFNNRGTAGEDLLTPRTYCAANTEDLEAVIHHVHNLHASAPLLAAGVSMGGMLLLNYLGKTGRETPLMAATVFSPGWNIFASVESLEKRLNWFLFNYYLTTCLQSSVSRHRKMLEKLFDLDLVMKAKTIREFDKQFTSVMFGYPTIEDYYEDASPYHKLKSVGIPLLCLNSVDDVFSPGHAVPVEMAKQNPNVAIVLTSCGGHIGFLEGMWPRNCTYMDRVFKQFVRAIFEHGKQIISM</sequence>
<evidence type="ECO:0000256" key="19">
    <source>
        <dbReference type="ARBA" id="ARBA00050145"/>
    </source>
</evidence>
<keyword evidence="6 36" id="KW-0812">Transmembrane</keyword>
<comment type="catalytic activity">
    <reaction evidence="28">
        <text>1-octadecanoyl-2-hexanoyl-sn-glycero-3-phosphocholine + H2O = hexanoate + 1-octadecanoyl-sn-glycero-3-phosphocholine + H(+)</text>
        <dbReference type="Rhea" id="RHEA:54464"/>
        <dbReference type="ChEBI" id="CHEBI:15377"/>
        <dbReference type="ChEBI" id="CHEBI:15378"/>
        <dbReference type="ChEBI" id="CHEBI:17120"/>
        <dbReference type="ChEBI" id="CHEBI:73858"/>
        <dbReference type="ChEBI" id="CHEBI:138212"/>
    </reaction>
    <physiologicalReaction direction="left-to-right" evidence="28">
        <dbReference type="Rhea" id="RHEA:54465"/>
    </physiologicalReaction>
</comment>
<gene>
    <name evidence="39" type="primary">ABHD3</name>
</gene>
<keyword evidence="9 36" id="KW-1133">Transmembrane helix</keyword>
<dbReference type="InterPro" id="IPR050960">
    <property type="entry name" value="AB_hydrolase_4_sf"/>
</dbReference>
<comment type="catalytic activity">
    <reaction evidence="19">
        <text>1,2-ditetradecanoyl-sn-glycero-3-phosphocholine + H2O = 1-tetradecanoyl-sn-glycero-3-phosphocholine + tetradecanoate + H(+)</text>
        <dbReference type="Rhea" id="RHEA:54456"/>
        <dbReference type="ChEBI" id="CHEBI:15377"/>
        <dbReference type="ChEBI" id="CHEBI:15378"/>
        <dbReference type="ChEBI" id="CHEBI:30807"/>
        <dbReference type="ChEBI" id="CHEBI:45240"/>
        <dbReference type="ChEBI" id="CHEBI:64489"/>
    </reaction>
    <physiologicalReaction direction="left-to-right" evidence="19">
        <dbReference type="Rhea" id="RHEA:54457"/>
    </physiologicalReaction>
</comment>
<evidence type="ECO:0000256" key="20">
    <source>
        <dbReference type="ARBA" id="ARBA00050182"/>
    </source>
</evidence>
<evidence type="ECO:0000256" key="16">
    <source>
        <dbReference type="ARBA" id="ARBA00047611"/>
    </source>
</evidence>
<comment type="catalytic activity">
    <reaction evidence="20">
        <text>1-octadecanoyl-2-nonanoyl-sn-glycero-3-phosphocholine + H2O = nonanoate + 1-octadecanoyl-sn-glycero-3-phosphocholine + H(+)</text>
        <dbReference type="Rhea" id="RHEA:54472"/>
        <dbReference type="ChEBI" id="CHEBI:15377"/>
        <dbReference type="ChEBI" id="CHEBI:15378"/>
        <dbReference type="ChEBI" id="CHEBI:32361"/>
        <dbReference type="ChEBI" id="CHEBI:73858"/>
        <dbReference type="ChEBI" id="CHEBI:138214"/>
    </reaction>
    <physiologicalReaction direction="left-to-right" evidence="20">
        <dbReference type="Rhea" id="RHEA:54473"/>
    </physiologicalReaction>
</comment>
<dbReference type="KEGG" id="asn:102380100"/>
<dbReference type="EC" id="3.1.1.4" evidence="4"/>
<comment type="function">
    <text evidence="32">Phospholipase that may play a role in phospholipids remodeling. May selectively cleave myristate (C14)-containing phosphatidylcholines through its predominant phospholipase 1 activity, cleaving preferentially acyl groups in sn1 position. In parallel, may have a minor phospholipase 2 activity acting on acyl groups in position sn2. In addition to (C14)-containing phosphatidylcholines, may also act on other medium-chain-containing and oxidatively truncated phospholipids.</text>
</comment>
<dbReference type="Proteomes" id="UP000189705">
    <property type="component" value="Unplaced"/>
</dbReference>
<dbReference type="GeneID" id="102380100"/>
<evidence type="ECO:0000256" key="35">
    <source>
        <dbReference type="PIRSR" id="PIRSR005211-1"/>
    </source>
</evidence>
<evidence type="ECO:0000256" key="8">
    <source>
        <dbReference type="ARBA" id="ARBA00022968"/>
    </source>
</evidence>
<comment type="catalytic activity">
    <reaction evidence="18">
        <text>1-hexadecanoyl-2-glutaroyl-sn-glycero-3-phosphocholine + H2O = glutarate + 1-hexadecanoyl-sn-glycero-3-phosphocholine + H(+)</text>
        <dbReference type="Rhea" id="RHEA:41159"/>
        <dbReference type="ChEBI" id="CHEBI:15377"/>
        <dbReference type="ChEBI" id="CHEBI:15378"/>
        <dbReference type="ChEBI" id="CHEBI:30921"/>
        <dbReference type="ChEBI" id="CHEBI:72998"/>
        <dbReference type="ChEBI" id="CHEBI:77756"/>
    </reaction>
    <physiologicalReaction direction="left-to-right" evidence="18">
        <dbReference type="Rhea" id="RHEA:41160"/>
    </physiologicalReaction>
</comment>
<dbReference type="Gene3D" id="3.40.50.1820">
    <property type="entry name" value="alpha/beta hydrolase"/>
    <property type="match status" value="1"/>
</dbReference>
<evidence type="ECO:0000313" key="39">
    <source>
        <dbReference type="RefSeq" id="XP_006028000.1"/>
    </source>
</evidence>
<evidence type="ECO:0000256" key="9">
    <source>
        <dbReference type="ARBA" id="ARBA00022989"/>
    </source>
</evidence>
<evidence type="ECO:0000256" key="5">
    <source>
        <dbReference type="ARBA" id="ARBA00022487"/>
    </source>
</evidence>
<keyword evidence="5" id="KW-0719">Serine esterase</keyword>
<dbReference type="FunFam" id="3.40.50.1820:FF:000079">
    <property type="entry name" value="Abhydrolase domain-containing 3"/>
    <property type="match status" value="1"/>
</dbReference>
<dbReference type="PANTHER" id="PTHR10794">
    <property type="entry name" value="ABHYDROLASE DOMAIN-CONTAINING PROTEIN"/>
    <property type="match status" value="1"/>
</dbReference>
<dbReference type="CTD" id="171586"/>
<name>A0A1U7RRI6_ALLSI</name>
<keyword evidence="10" id="KW-0443">Lipid metabolism</keyword>
<dbReference type="RefSeq" id="XP_006028000.1">
    <property type="nucleotide sequence ID" value="XM_006027938.3"/>
</dbReference>
<dbReference type="GO" id="GO:0008970">
    <property type="term" value="F:phospholipase A1 activity"/>
    <property type="evidence" value="ECO:0007669"/>
    <property type="project" value="UniProtKB-EC"/>
</dbReference>
<keyword evidence="7" id="KW-0378">Hydrolase</keyword>
<comment type="catalytic activity">
    <reaction evidence="24">
        <text>1-tetradecanoyl-2-(5Z,8Z,11Z,14Z-eicosatetraenoyl)-sn-glycero-3-phosphocholine + H2O = 2-(5Z,8Z,11Z,14Z)-eicosatetraenoyl-sn-glycero-3-phosphocholine + tetradecanoate + H(+)</text>
        <dbReference type="Rhea" id="RHEA:54396"/>
        <dbReference type="ChEBI" id="CHEBI:15377"/>
        <dbReference type="ChEBI" id="CHEBI:15378"/>
        <dbReference type="ChEBI" id="CHEBI:30807"/>
        <dbReference type="ChEBI" id="CHEBI:76079"/>
        <dbReference type="ChEBI" id="CHEBI:86102"/>
    </reaction>
    <physiologicalReaction direction="left-to-right" evidence="24">
        <dbReference type="Rhea" id="RHEA:54397"/>
    </physiologicalReaction>
</comment>
<comment type="subcellular location">
    <subcellularLocation>
        <location evidence="1">Membrane</location>
        <topology evidence="1">Single-pass type II membrane protein</topology>
    </subcellularLocation>
</comment>
<dbReference type="InterPro" id="IPR000073">
    <property type="entry name" value="AB_hydrolase_1"/>
</dbReference>
<evidence type="ECO:0000256" key="12">
    <source>
        <dbReference type="ARBA" id="ARBA00023264"/>
    </source>
</evidence>
<evidence type="ECO:0000256" key="33">
    <source>
        <dbReference type="ARBA" id="ARBA00071303"/>
    </source>
</evidence>
<dbReference type="SUPFAM" id="SSF53474">
    <property type="entry name" value="alpha/beta-Hydrolases"/>
    <property type="match status" value="1"/>
</dbReference>
<dbReference type="GO" id="GO:0016020">
    <property type="term" value="C:membrane"/>
    <property type="evidence" value="ECO:0007669"/>
    <property type="project" value="UniProtKB-SubCell"/>
</dbReference>
<comment type="similarity">
    <text evidence="2">Belongs to the AB hydrolase superfamily. AB hydrolase 4 family.</text>
</comment>
<dbReference type="PIRSF" id="PIRSF005211">
    <property type="entry name" value="Ab_hydro_YheT"/>
    <property type="match status" value="1"/>
</dbReference>
<comment type="catalytic activity">
    <reaction evidence="22">
        <text>1-O-hexadecyl-2-nonadioyl-sn-glycero-3-phosphocholine + H2O = nonanedioate + 1-O-hexadecyl-sn-glycero-3-phosphocholine + H(+)</text>
        <dbReference type="Rhea" id="RHEA:54552"/>
        <dbReference type="ChEBI" id="CHEBI:15377"/>
        <dbReference type="ChEBI" id="CHEBI:15378"/>
        <dbReference type="ChEBI" id="CHEBI:64496"/>
        <dbReference type="ChEBI" id="CHEBI:78208"/>
        <dbReference type="ChEBI" id="CHEBI:138269"/>
    </reaction>
    <physiologicalReaction direction="left-to-right" evidence="22">
        <dbReference type="Rhea" id="RHEA:54553"/>
    </physiologicalReaction>
</comment>
<evidence type="ECO:0000256" key="23">
    <source>
        <dbReference type="ARBA" id="ARBA00050674"/>
    </source>
</evidence>
<evidence type="ECO:0000256" key="21">
    <source>
        <dbReference type="ARBA" id="ARBA00050195"/>
    </source>
</evidence>
<evidence type="ECO:0000256" key="36">
    <source>
        <dbReference type="SAM" id="Phobius"/>
    </source>
</evidence>
<comment type="catalytic activity">
    <reaction evidence="23">
        <text>1-octadecanoyl-2-pentanoyl-sn-glycero-3-phosphocholine + H2O = pentanoate + 1-octadecanoyl-sn-glycero-3-phosphocholine + H(+)</text>
        <dbReference type="Rhea" id="RHEA:54460"/>
        <dbReference type="ChEBI" id="CHEBI:15377"/>
        <dbReference type="ChEBI" id="CHEBI:15378"/>
        <dbReference type="ChEBI" id="CHEBI:31011"/>
        <dbReference type="ChEBI" id="CHEBI:73858"/>
        <dbReference type="ChEBI" id="CHEBI:138211"/>
    </reaction>
    <physiologicalReaction direction="left-to-right" evidence="23">
        <dbReference type="Rhea" id="RHEA:54461"/>
    </physiologicalReaction>
</comment>
<evidence type="ECO:0000256" key="30">
    <source>
        <dbReference type="ARBA" id="ARBA00052808"/>
    </source>
</evidence>
<evidence type="ECO:0000256" key="32">
    <source>
        <dbReference type="ARBA" id="ARBA00059841"/>
    </source>
</evidence>
<comment type="catalytic activity">
    <reaction evidence="25">
        <text>1-tetradecanoyl-2-(9Z,12Z-octadecadienoyl)-sn-glycero-3-phosphocholine + H2O = 1-tetradecanoyl-sn-glycero-3-phosphocholine + (9Z,12Z)-octadecadienoate + H(+)</text>
        <dbReference type="Rhea" id="RHEA:54392"/>
        <dbReference type="ChEBI" id="CHEBI:15377"/>
        <dbReference type="ChEBI" id="CHEBI:15378"/>
        <dbReference type="ChEBI" id="CHEBI:30245"/>
        <dbReference type="ChEBI" id="CHEBI:64489"/>
        <dbReference type="ChEBI" id="CHEBI:86094"/>
    </reaction>
    <physiologicalReaction direction="left-to-right" evidence="25">
        <dbReference type="Rhea" id="RHEA:54393"/>
    </physiologicalReaction>
</comment>
<reference evidence="39" key="1">
    <citation type="submission" date="2025-08" db="UniProtKB">
        <authorList>
            <consortium name="RefSeq"/>
        </authorList>
    </citation>
    <scope>IDENTIFICATION</scope>
</reference>
<evidence type="ECO:0000256" key="17">
    <source>
        <dbReference type="ARBA" id="ARBA00048288"/>
    </source>
</evidence>
<evidence type="ECO:0000313" key="38">
    <source>
        <dbReference type="Proteomes" id="UP000189705"/>
    </source>
</evidence>
<keyword evidence="38" id="KW-1185">Reference proteome</keyword>
<keyword evidence="11 36" id="KW-0472">Membrane</keyword>
<comment type="catalytic activity">
    <reaction evidence="14">
        <text>1-O-hexadecyl-2-acetyl-sn-glycero-3-phosphocholine + H2O = 1-O-hexadecyl-sn-glycero-3-phosphocholine + acetate + H(+)</text>
        <dbReference type="Rhea" id="RHEA:40479"/>
        <dbReference type="ChEBI" id="CHEBI:15377"/>
        <dbReference type="ChEBI" id="CHEBI:15378"/>
        <dbReference type="ChEBI" id="CHEBI:30089"/>
        <dbReference type="ChEBI" id="CHEBI:44811"/>
        <dbReference type="ChEBI" id="CHEBI:64496"/>
    </reaction>
    <physiologicalReaction direction="left-to-right" evidence="14">
        <dbReference type="Rhea" id="RHEA:40480"/>
    </physiologicalReaction>
</comment>
<evidence type="ECO:0000256" key="7">
    <source>
        <dbReference type="ARBA" id="ARBA00022801"/>
    </source>
</evidence>
<feature type="active site" description="Charge relay system" evidence="35">
    <location>
        <position position="370"/>
    </location>
</feature>
<evidence type="ECO:0000256" key="4">
    <source>
        <dbReference type="ARBA" id="ARBA00013278"/>
    </source>
</evidence>
<accession>A0A1U7RRI6</accession>
<dbReference type="EC" id="3.1.1.32" evidence="3"/>
<evidence type="ECO:0000256" key="14">
    <source>
        <dbReference type="ARBA" id="ARBA00023721"/>
    </source>
</evidence>
<feature type="domain" description="AB hydrolase-1" evidence="37">
    <location>
        <begin position="135"/>
        <end position="376"/>
    </location>
</feature>
<dbReference type="AlphaFoldDB" id="A0A1U7RRI6"/>
<evidence type="ECO:0000256" key="1">
    <source>
        <dbReference type="ARBA" id="ARBA00004606"/>
    </source>
</evidence>